<feature type="non-terminal residue" evidence="2">
    <location>
        <position position="1"/>
    </location>
</feature>
<evidence type="ECO:0000259" key="1">
    <source>
        <dbReference type="SMART" id="SM00942"/>
    </source>
</evidence>
<comment type="caution">
    <text evidence="2">The sequence shown here is derived from an EMBL/GenBank/DDBJ whole genome shotgun (WGS) entry which is preliminary data.</text>
</comment>
<dbReference type="Proteomes" id="UP000824106">
    <property type="component" value="Unassembled WGS sequence"/>
</dbReference>
<proteinExistence type="predicted"/>
<reference evidence="2" key="1">
    <citation type="journal article" date="2021" name="PeerJ">
        <title>Extensive microbial diversity within the chicken gut microbiome revealed by metagenomics and culture.</title>
        <authorList>
            <person name="Gilroy R."/>
            <person name="Ravi A."/>
            <person name="Getino M."/>
            <person name="Pursley I."/>
            <person name="Horton D.L."/>
            <person name="Alikhan N.F."/>
            <person name="Baker D."/>
            <person name="Gharbi K."/>
            <person name="Hall N."/>
            <person name="Watson M."/>
            <person name="Adriaenssens E.M."/>
            <person name="Foster-Nyarko E."/>
            <person name="Jarju S."/>
            <person name="Secka A."/>
            <person name="Antonio M."/>
            <person name="Oren A."/>
            <person name="Chaudhuri R.R."/>
            <person name="La Ragione R."/>
            <person name="Hildebrand F."/>
            <person name="Pallen M.J."/>
        </authorList>
    </citation>
    <scope>NUCLEOTIDE SEQUENCE</scope>
    <source>
        <strain evidence="2">CHK169-4300</strain>
    </source>
</reference>
<dbReference type="SMART" id="SM00942">
    <property type="entry name" value="PriCT_1"/>
    <property type="match status" value="1"/>
</dbReference>
<feature type="domain" description="Primase C-terminal 1" evidence="1">
    <location>
        <begin position="51"/>
        <end position="116"/>
    </location>
</feature>
<reference evidence="2" key="2">
    <citation type="submission" date="2021-04" db="EMBL/GenBank/DDBJ databases">
        <authorList>
            <person name="Gilroy R."/>
        </authorList>
    </citation>
    <scope>NUCLEOTIDE SEQUENCE</scope>
    <source>
        <strain evidence="2">CHK169-4300</strain>
    </source>
</reference>
<dbReference type="EMBL" id="DXAZ01000147">
    <property type="protein sequence ID" value="HIZ71822.1"/>
    <property type="molecule type" value="Genomic_DNA"/>
</dbReference>
<name>A0A9D2G3M8_9LACT</name>
<gene>
    <name evidence="2" type="ORF">H9808_08690</name>
</gene>
<evidence type="ECO:0000313" key="2">
    <source>
        <dbReference type="EMBL" id="HIZ71822.1"/>
    </source>
</evidence>
<dbReference type="AlphaFoldDB" id="A0A9D2G3M8"/>
<organism evidence="2 3">
    <name type="scientific">Candidatus Atopostipes pullistercoris</name>
    <dbReference type="NCBI Taxonomy" id="2838467"/>
    <lineage>
        <taxon>Bacteria</taxon>
        <taxon>Bacillati</taxon>
        <taxon>Bacillota</taxon>
        <taxon>Bacilli</taxon>
        <taxon>Lactobacillales</taxon>
        <taxon>Carnobacteriaceae</taxon>
        <taxon>Atopostipes</taxon>
    </lineage>
</organism>
<dbReference type="Pfam" id="PF08708">
    <property type="entry name" value="PriCT_1"/>
    <property type="match status" value="1"/>
</dbReference>
<sequence length="124" mass="13884">YQWLNKNPIVTAPKSLVVNINQMRASNRRNNPNDFVIKPRERNSTTDLLETIANGLGDKGMRNKTLAGMIGALLFRGVEAKAAYQLAMICNDNTPDPLPEEEVNRTFQSMLRRDLRNGGEIRGG</sequence>
<protein>
    <submittedName>
        <fullName evidence="2">Primase alpha helix C-terminal domain-containing protein</fullName>
    </submittedName>
</protein>
<dbReference type="InterPro" id="IPR014820">
    <property type="entry name" value="PriCT_1"/>
</dbReference>
<evidence type="ECO:0000313" key="3">
    <source>
        <dbReference type="Proteomes" id="UP000824106"/>
    </source>
</evidence>
<accession>A0A9D2G3M8</accession>